<reference evidence="1 2" key="1">
    <citation type="journal article" date="2020" name="Microb. Ecol.">
        <title>Ecogenomics of the Marine Benthic Filamentous Cyanobacterium Adonisia.</title>
        <authorList>
            <person name="Walter J.M."/>
            <person name="Coutinho F.H."/>
            <person name="Leomil L."/>
            <person name="Hargreaves P.I."/>
            <person name="Campeao M.E."/>
            <person name="Vieira V.V."/>
            <person name="Silva B.S."/>
            <person name="Fistarol G.O."/>
            <person name="Salomon P.S."/>
            <person name="Sawabe T."/>
            <person name="Mino S."/>
            <person name="Hosokawa M."/>
            <person name="Miyashita H."/>
            <person name="Maruyama F."/>
            <person name="van Verk M.C."/>
            <person name="Dutilh B.E."/>
            <person name="Thompson C.C."/>
            <person name="Thompson F.L."/>
        </authorList>
    </citation>
    <scope>NUCLEOTIDE SEQUENCE [LARGE SCALE GENOMIC DNA]</scope>
    <source>
        <strain evidence="1 2">CCMR0081</strain>
    </source>
</reference>
<dbReference type="RefSeq" id="WP_163668697.1">
    <property type="nucleotide sequence ID" value="NZ_QXHD01000004.1"/>
</dbReference>
<evidence type="ECO:0000313" key="2">
    <source>
        <dbReference type="Proteomes" id="UP000481033"/>
    </source>
</evidence>
<dbReference type="Proteomes" id="UP000481033">
    <property type="component" value="Unassembled WGS sequence"/>
</dbReference>
<comment type="caution">
    <text evidence="1">The sequence shown here is derived from an EMBL/GenBank/DDBJ whole genome shotgun (WGS) entry which is preliminary data.</text>
</comment>
<evidence type="ECO:0000313" key="1">
    <source>
        <dbReference type="EMBL" id="NEZ55736.1"/>
    </source>
</evidence>
<name>A0A6M0RHM4_9CYAN</name>
<protein>
    <recommendedName>
        <fullName evidence="3">PsbP C-terminal domain-containing protein</fullName>
    </recommendedName>
</protein>
<dbReference type="EMBL" id="QXHD01000004">
    <property type="protein sequence ID" value="NEZ55736.1"/>
    <property type="molecule type" value="Genomic_DNA"/>
</dbReference>
<accession>A0A6M0RHM4</accession>
<organism evidence="1 2">
    <name type="scientific">Adonisia turfae CCMR0081</name>
    <dbReference type="NCBI Taxonomy" id="2292702"/>
    <lineage>
        <taxon>Bacteria</taxon>
        <taxon>Bacillati</taxon>
        <taxon>Cyanobacteriota</taxon>
        <taxon>Adonisia</taxon>
        <taxon>Adonisia turfae</taxon>
    </lineage>
</organism>
<proteinExistence type="predicted"/>
<dbReference type="InterPro" id="IPR016123">
    <property type="entry name" value="Mog1/PsbP_a/b/a-sand"/>
</dbReference>
<evidence type="ECO:0008006" key="3">
    <source>
        <dbReference type="Google" id="ProtNLM"/>
    </source>
</evidence>
<sequence>MATLPDMVSYFNQETMVSILVPKSWSGAIVDSSKFRIFGLPEPGFEEYFDEYKVSMSYELQKPDSSNDSWFESLIAQNNALMQQDYNEYKLLQEQTYEIGGHKTYCKHYSWREENTGLRLFQMQALIVGSPYKFYLINAAVLESLERKYIPIFENILNSTRIIPRN</sequence>
<dbReference type="AlphaFoldDB" id="A0A6M0RHM4"/>
<dbReference type="Gene3D" id="3.40.1000.10">
    <property type="entry name" value="Mog1/PsbP, alpha/beta/alpha sandwich"/>
    <property type="match status" value="1"/>
</dbReference>
<gene>
    <name evidence="1" type="ORF">DXZ20_08630</name>
</gene>
<dbReference type="SUPFAM" id="SSF55724">
    <property type="entry name" value="Mog1p/PsbP-like"/>
    <property type="match status" value="1"/>
</dbReference>
<keyword evidence="2" id="KW-1185">Reference proteome</keyword>